<reference evidence="1 2" key="1">
    <citation type="submission" date="2024-04" db="EMBL/GenBank/DDBJ databases">
        <authorList>
            <person name="Fracassetti M."/>
        </authorList>
    </citation>
    <scope>NUCLEOTIDE SEQUENCE [LARGE SCALE GENOMIC DNA]</scope>
</reference>
<organism evidence="1 2">
    <name type="scientific">Linum trigynum</name>
    <dbReference type="NCBI Taxonomy" id="586398"/>
    <lineage>
        <taxon>Eukaryota</taxon>
        <taxon>Viridiplantae</taxon>
        <taxon>Streptophyta</taxon>
        <taxon>Embryophyta</taxon>
        <taxon>Tracheophyta</taxon>
        <taxon>Spermatophyta</taxon>
        <taxon>Magnoliopsida</taxon>
        <taxon>eudicotyledons</taxon>
        <taxon>Gunneridae</taxon>
        <taxon>Pentapetalae</taxon>
        <taxon>rosids</taxon>
        <taxon>fabids</taxon>
        <taxon>Malpighiales</taxon>
        <taxon>Linaceae</taxon>
        <taxon>Linum</taxon>
    </lineage>
</organism>
<evidence type="ECO:0000313" key="2">
    <source>
        <dbReference type="Proteomes" id="UP001497516"/>
    </source>
</evidence>
<dbReference type="Pfam" id="PF14223">
    <property type="entry name" value="Retrotran_gag_2"/>
    <property type="match status" value="1"/>
</dbReference>
<keyword evidence="2" id="KW-1185">Reference proteome</keyword>
<dbReference type="PANTHER" id="PTHR47481:SF22">
    <property type="entry name" value="RETROTRANSPOSON GAG DOMAIN-CONTAINING PROTEIN"/>
    <property type="match status" value="1"/>
</dbReference>
<protein>
    <submittedName>
        <fullName evidence="1">Uncharacterized protein</fullName>
    </submittedName>
</protein>
<dbReference type="AlphaFoldDB" id="A0AAV2CSE4"/>
<evidence type="ECO:0000313" key="1">
    <source>
        <dbReference type="EMBL" id="CAL1359485.1"/>
    </source>
</evidence>
<accession>A0AAV2CSE4</accession>
<dbReference type="EMBL" id="OZ034814">
    <property type="protein sequence ID" value="CAL1359485.1"/>
    <property type="molecule type" value="Genomic_DNA"/>
</dbReference>
<gene>
    <name evidence="1" type="ORF">LTRI10_LOCUS6967</name>
</gene>
<sequence>MLMGLDLLGFVDDISVAAEKTITANNAMTPNPAYRLWFRQDKLILHALCCSLSESNCPYLSAATTSRDAWTIIKKLYVSHAQSRIIALKTSMHKTQKGDHDVVPYVHDMKLRSAELARIGQPISDIDLVVHTLRGLGLDFNQFYVVVRARCTIGTIDDLLDSLIEYKADLKEQARDAHTVPTAYYSRDPNVVADPTPLLVFRDITASLVTRLCLLSPSETVNGLPRLNLTLAKWNSQLGLERCRPLHLMKPASAAYLSFASTASILVTQPILLQVVSPDSAGPTSSPCYHHTHRFL</sequence>
<dbReference type="Proteomes" id="UP001497516">
    <property type="component" value="Chromosome 10"/>
</dbReference>
<proteinExistence type="predicted"/>
<dbReference type="PANTHER" id="PTHR47481">
    <property type="match status" value="1"/>
</dbReference>
<name>A0AAV2CSE4_9ROSI</name>